<keyword evidence="1" id="KW-1133">Transmembrane helix</keyword>
<keyword evidence="4" id="KW-1185">Reference proteome</keyword>
<keyword evidence="1" id="KW-0472">Membrane</keyword>
<protein>
    <submittedName>
        <fullName evidence="3">EGF-like domain-containing protein</fullName>
    </submittedName>
</protein>
<evidence type="ECO:0000313" key="3">
    <source>
        <dbReference type="EMBL" id="KYR01645.1"/>
    </source>
</evidence>
<accession>A0A152A6A7</accession>
<dbReference type="EMBL" id="LODT01000006">
    <property type="protein sequence ID" value="KYR01645.1"/>
    <property type="molecule type" value="Genomic_DNA"/>
</dbReference>
<feature type="chain" id="PRO_5007593680" evidence="2">
    <location>
        <begin position="22"/>
        <end position="589"/>
    </location>
</feature>
<reference evidence="3 4" key="1">
    <citation type="submission" date="2015-12" db="EMBL/GenBank/DDBJ databases">
        <title>Dictyostelia acquired genes for synthesis and detection of signals that induce cell-type specialization by lateral gene transfer from prokaryotes.</title>
        <authorList>
            <person name="Gloeckner G."/>
            <person name="Schaap P."/>
        </authorList>
    </citation>
    <scope>NUCLEOTIDE SEQUENCE [LARGE SCALE GENOMIC DNA]</scope>
    <source>
        <strain evidence="3 4">TK</strain>
    </source>
</reference>
<sequence>MKLYIYLIICFLILNFSNVQCQFIAFKNFTFGNFGEGRPITTTSYYAADFGFVYANSDKTYGFFSWQLLLDFWNSNETNAQLEYESGNGPFTLSVAPIETTLFHNPEDQRSFGFYSPTTQYYQSYGNGLQTKTLTYGTILQPAKVYYYFRGSNGENGIYTLVSTGSGNIWFVARPGLPGGTSVQVGAGNSVAGNYNYNGYAWETNRDVGSYYYANDGTTLMLFKFYSSPYDGATQNISTYQSQGLGDAAHSSVFMCTTHTDSKYYIDVFQSGGVLGYIRAIPMPTGVTSCGKIEMDYTQGQIFVPVIFNGILSVFSVAYDGTSPRMNKLDGSSDNPIVGLKVVSAGLLLITRAQSSHLVTYHSTCPNDCSGNGLCVYKSCQCALPAEGINCGTIQQLNVTKVNVDYSSGFIKIEGTELDKYSENVSITYNGQTVETTINFVNGTYLTFTFGPSAQNGQYSINIGQQSFVSNIRFQPKITNIDALNADSKTIKFQGDYLGNNDYVYFKNPGDEKIPLTNCKEQFANNHWEVECDFDPSNLDGTFYIQSISSPTLSSQLSSTYTPPDVDIASSLVSSLSLTILLLSFILLM</sequence>
<evidence type="ECO:0000256" key="1">
    <source>
        <dbReference type="SAM" id="Phobius"/>
    </source>
</evidence>
<dbReference type="AlphaFoldDB" id="A0A152A6A7"/>
<comment type="caution">
    <text evidence="3">The sequence shown here is derived from an EMBL/GenBank/DDBJ whole genome shotgun (WGS) entry which is preliminary data.</text>
</comment>
<feature type="signal peptide" evidence="2">
    <location>
        <begin position="1"/>
        <end position="21"/>
    </location>
</feature>
<gene>
    <name evidence="3" type="ORF">DLAC_01648</name>
</gene>
<proteinExistence type="predicted"/>
<evidence type="ECO:0000256" key="2">
    <source>
        <dbReference type="SAM" id="SignalP"/>
    </source>
</evidence>
<feature type="transmembrane region" description="Helical" evidence="1">
    <location>
        <begin position="568"/>
        <end position="588"/>
    </location>
</feature>
<keyword evidence="2" id="KW-0732">Signal</keyword>
<name>A0A152A6A7_TIELA</name>
<dbReference type="InParanoid" id="A0A152A6A7"/>
<evidence type="ECO:0000313" key="4">
    <source>
        <dbReference type="Proteomes" id="UP000076078"/>
    </source>
</evidence>
<organism evidence="3 4">
    <name type="scientific">Tieghemostelium lacteum</name>
    <name type="common">Slime mold</name>
    <name type="synonym">Dictyostelium lacteum</name>
    <dbReference type="NCBI Taxonomy" id="361077"/>
    <lineage>
        <taxon>Eukaryota</taxon>
        <taxon>Amoebozoa</taxon>
        <taxon>Evosea</taxon>
        <taxon>Eumycetozoa</taxon>
        <taxon>Dictyostelia</taxon>
        <taxon>Dictyosteliales</taxon>
        <taxon>Raperosteliaceae</taxon>
        <taxon>Tieghemostelium</taxon>
    </lineage>
</organism>
<dbReference type="Proteomes" id="UP000076078">
    <property type="component" value="Unassembled WGS sequence"/>
</dbReference>
<keyword evidence="1" id="KW-0812">Transmembrane</keyword>